<accession>A0A1H6TU95</accession>
<protein>
    <recommendedName>
        <fullName evidence="3">Sensory transduction regulator</fullName>
    </recommendedName>
</protein>
<dbReference type="EMBL" id="FNYW01000021">
    <property type="protein sequence ID" value="SEI79820.1"/>
    <property type="molecule type" value="Genomic_DNA"/>
</dbReference>
<organism evidence="1 2">
    <name type="scientific">Alkalibacterium gilvum</name>
    <dbReference type="NCBI Taxonomy" id="1130080"/>
    <lineage>
        <taxon>Bacteria</taxon>
        <taxon>Bacillati</taxon>
        <taxon>Bacillota</taxon>
        <taxon>Bacilli</taxon>
        <taxon>Lactobacillales</taxon>
        <taxon>Carnobacteriaceae</taxon>
        <taxon>Alkalibacterium</taxon>
    </lineage>
</organism>
<proteinExistence type="predicted"/>
<sequence length="164" mass="19625">MPPKFEMMSFLNKLYGEIEITELPEGNYQYAYTFDYAEYQRTLEITYFPETSKITLTLRFLDDYKEMVTFDDDIAYKIMMYLEVFYPIPHVEVSQGKLTLSDTYTFTPTSFDINDFSEAINTLEQMAREVSDMVSRNDFYDDHYQDALYRGTIHKEMLKDDFLF</sequence>
<gene>
    <name evidence="1" type="ORF">SAMN04488113_1217</name>
</gene>
<dbReference type="Proteomes" id="UP000198564">
    <property type="component" value="Unassembled WGS sequence"/>
</dbReference>
<dbReference type="AlphaFoldDB" id="A0A1H6TU95"/>
<keyword evidence="2" id="KW-1185">Reference proteome</keyword>
<dbReference type="RefSeq" id="WP_091634872.1">
    <property type="nucleotide sequence ID" value="NZ_FNYW01000021.1"/>
</dbReference>
<reference evidence="2" key="1">
    <citation type="submission" date="2016-10" db="EMBL/GenBank/DDBJ databases">
        <authorList>
            <person name="Varghese N."/>
            <person name="Submissions S."/>
        </authorList>
    </citation>
    <scope>NUCLEOTIDE SEQUENCE [LARGE SCALE GENOMIC DNA]</scope>
    <source>
        <strain evidence="2">DSM 25751</strain>
    </source>
</reference>
<evidence type="ECO:0008006" key="3">
    <source>
        <dbReference type="Google" id="ProtNLM"/>
    </source>
</evidence>
<name>A0A1H6TU95_9LACT</name>
<evidence type="ECO:0000313" key="1">
    <source>
        <dbReference type="EMBL" id="SEI79820.1"/>
    </source>
</evidence>
<evidence type="ECO:0000313" key="2">
    <source>
        <dbReference type="Proteomes" id="UP000198564"/>
    </source>
</evidence>